<gene>
    <name evidence="1" type="ORF">DAY19_11700</name>
</gene>
<dbReference type="InterPro" id="IPR022385">
    <property type="entry name" value="Rhs_assc_core"/>
</dbReference>
<evidence type="ECO:0000313" key="1">
    <source>
        <dbReference type="EMBL" id="RZF20642.1"/>
    </source>
</evidence>
<sequence>MFFTNKQINSSILNRNYNPGVGRFMSEDPKDLKGGDFSNLYRYVTNNSPNLTDPSGESLVLGIACEIAAGIDAIGTSIEIGNMTDVIDKINERLKALSETKYDLNVCSEKRKADKEERKYLEKLKNDMLMKKAAANADWGYRAVATQAICAGLLALPTI</sequence>
<dbReference type="RefSeq" id="WP_115362668.1">
    <property type="nucleotide sequence ID" value="NZ_QDKL01000003.1"/>
</dbReference>
<dbReference type="NCBIfam" id="TIGR03696">
    <property type="entry name" value="Rhs_assc_core"/>
    <property type="match status" value="1"/>
</dbReference>
<reference evidence="2" key="1">
    <citation type="journal article" date="2019" name="Int. J. Syst. Evol. Microbiol.">
        <title>Halobacteriovorax valvorus sp. nov., a novel prokaryotic predator isolated from coastal seawater of China.</title>
        <authorList>
            <person name="Chen M.-X."/>
        </authorList>
    </citation>
    <scope>NUCLEOTIDE SEQUENCE [LARGE SCALE GENOMIC DNA]</scope>
    <source>
        <strain evidence="2">BL9</strain>
    </source>
</reference>
<dbReference type="Proteomes" id="UP000443582">
    <property type="component" value="Unassembled WGS sequence"/>
</dbReference>
<protein>
    <recommendedName>
        <fullName evidence="3">RHS repeat-associated core domain-containing protein</fullName>
    </recommendedName>
</protein>
<name>A0ABY0ICG4_9BACT</name>
<proteinExistence type="predicted"/>
<organism evidence="1 2">
    <name type="scientific">Halobacteriovorax vibrionivorans</name>
    <dbReference type="NCBI Taxonomy" id="2152716"/>
    <lineage>
        <taxon>Bacteria</taxon>
        <taxon>Pseudomonadati</taxon>
        <taxon>Bdellovibrionota</taxon>
        <taxon>Bacteriovoracia</taxon>
        <taxon>Bacteriovoracales</taxon>
        <taxon>Halobacteriovoraceae</taxon>
        <taxon>Halobacteriovorax</taxon>
    </lineage>
</organism>
<accession>A0ABY0ICG4</accession>
<keyword evidence="2" id="KW-1185">Reference proteome</keyword>
<evidence type="ECO:0008006" key="3">
    <source>
        <dbReference type="Google" id="ProtNLM"/>
    </source>
</evidence>
<evidence type="ECO:0000313" key="2">
    <source>
        <dbReference type="Proteomes" id="UP000443582"/>
    </source>
</evidence>
<dbReference type="EMBL" id="QDKL01000003">
    <property type="protein sequence ID" value="RZF20642.1"/>
    <property type="molecule type" value="Genomic_DNA"/>
</dbReference>
<dbReference type="Gene3D" id="2.180.10.10">
    <property type="entry name" value="RHS repeat-associated core"/>
    <property type="match status" value="1"/>
</dbReference>
<comment type="caution">
    <text evidence="1">The sequence shown here is derived from an EMBL/GenBank/DDBJ whole genome shotgun (WGS) entry which is preliminary data.</text>
</comment>